<dbReference type="AlphaFoldDB" id="A0A7J8TWF8"/>
<name>A0A7J8TWF8_9ROSI</name>
<proteinExistence type="predicted"/>
<keyword evidence="2" id="KW-1185">Reference proteome</keyword>
<evidence type="ECO:0000313" key="2">
    <source>
        <dbReference type="Proteomes" id="UP000593573"/>
    </source>
</evidence>
<reference evidence="1 2" key="1">
    <citation type="journal article" date="2019" name="Genome Biol. Evol.">
        <title>Insights into the evolution of the New World diploid cottons (Gossypium, subgenus Houzingenia) based on genome sequencing.</title>
        <authorList>
            <person name="Grover C.E."/>
            <person name="Arick M.A. 2nd"/>
            <person name="Thrash A."/>
            <person name="Conover J.L."/>
            <person name="Sanders W.S."/>
            <person name="Peterson D.G."/>
            <person name="Frelichowski J.E."/>
            <person name="Scheffler J.A."/>
            <person name="Scheffler B.E."/>
            <person name="Wendel J.F."/>
        </authorList>
    </citation>
    <scope>NUCLEOTIDE SEQUENCE [LARGE SCALE GENOMIC DNA]</scope>
    <source>
        <strain evidence="1">57</strain>
        <tissue evidence="1">Leaf</tissue>
    </source>
</reference>
<sequence length="36" mass="4437">MKRRIEELEMALQNCDSRIEFIEASEECQNEMLHYF</sequence>
<dbReference type="OrthoDB" id="1430424at2759"/>
<protein>
    <submittedName>
        <fullName evidence="1">Uncharacterized protein</fullName>
    </submittedName>
</protein>
<dbReference type="Proteomes" id="UP000593573">
    <property type="component" value="Unassembled WGS sequence"/>
</dbReference>
<accession>A0A7J8TWF8</accession>
<evidence type="ECO:0000313" key="1">
    <source>
        <dbReference type="EMBL" id="MBA0642567.1"/>
    </source>
</evidence>
<organism evidence="1 2">
    <name type="scientific">Gossypium klotzschianum</name>
    <dbReference type="NCBI Taxonomy" id="34286"/>
    <lineage>
        <taxon>Eukaryota</taxon>
        <taxon>Viridiplantae</taxon>
        <taxon>Streptophyta</taxon>
        <taxon>Embryophyta</taxon>
        <taxon>Tracheophyta</taxon>
        <taxon>Spermatophyta</taxon>
        <taxon>Magnoliopsida</taxon>
        <taxon>eudicotyledons</taxon>
        <taxon>Gunneridae</taxon>
        <taxon>Pentapetalae</taxon>
        <taxon>rosids</taxon>
        <taxon>malvids</taxon>
        <taxon>Malvales</taxon>
        <taxon>Malvaceae</taxon>
        <taxon>Malvoideae</taxon>
        <taxon>Gossypium</taxon>
    </lineage>
</organism>
<comment type="caution">
    <text evidence="1">The sequence shown here is derived from an EMBL/GenBank/DDBJ whole genome shotgun (WGS) entry which is preliminary data.</text>
</comment>
<dbReference type="EMBL" id="JABFAB010000002">
    <property type="protein sequence ID" value="MBA0642567.1"/>
    <property type="molecule type" value="Genomic_DNA"/>
</dbReference>
<gene>
    <name evidence="1" type="ORF">Goklo_026928</name>
</gene>